<dbReference type="Gene3D" id="3.30.530.20">
    <property type="match status" value="1"/>
</dbReference>
<evidence type="ECO:0000256" key="2">
    <source>
        <dbReference type="SAM" id="MobiDB-lite"/>
    </source>
</evidence>
<dbReference type="EMBL" id="JAVDYC010000001">
    <property type="protein sequence ID" value="MDR7326403.1"/>
    <property type="molecule type" value="Genomic_DNA"/>
</dbReference>
<feature type="compositionally biased region" description="Low complexity" evidence="2">
    <location>
        <begin position="185"/>
        <end position="207"/>
    </location>
</feature>
<dbReference type="Proteomes" id="UP001183629">
    <property type="component" value="Unassembled WGS sequence"/>
</dbReference>
<protein>
    <submittedName>
        <fullName evidence="4">Uncharacterized protein YndB with AHSA1/START domain</fullName>
    </submittedName>
</protein>
<sequence length="225" mass="23996">MIDVEATVGAVRRRVGTRTLEAGEARVVTASRVYDAPLDDVWDACTTPDRIARWFLPIKGDLHLHGRYELAGNASGTVTACDPPHGFDATWEFGGEVSWIEVRFVAEGPDRTRFTLEHIAHVDDERWAQFGPGAVGVGWDLGLMGLGMHLSAPDATVDPAEVEAWSVSADGRRFITLASEDWGRANTGAGTPADAAAGAAARTTAFYAPPPAGEDPRDTPEPATT</sequence>
<name>A0AAE3ZUN3_9ACTN</name>
<comment type="caution">
    <text evidence="4">The sequence shown here is derived from an EMBL/GenBank/DDBJ whole genome shotgun (WGS) entry which is preliminary data.</text>
</comment>
<dbReference type="InterPro" id="IPR013538">
    <property type="entry name" value="ASHA1/2-like_C"/>
</dbReference>
<evidence type="ECO:0000259" key="3">
    <source>
        <dbReference type="Pfam" id="PF08327"/>
    </source>
</evidence>
<dbReference type="CDD" id="cd08899">
    <property type="entry name" value="SRPBCC_CalC_Aha1-like_6"/>
    <property type="match status" value="1"/>
</dbReference>
<evidence type="ECO:0000256" key="1">
    <source>
        <dbReference type="ARBA" id="ARBA00006817"/>
    </source>
</evidence>
<feature type="region of interest" description="Disordered" evidence="2">
    <location>
        <begin position="183"/>
        <end position="225"/>
    </location>
</feature>
<dbReference type="Pfam" id="PF08327">
    <property type="entry name" value="AHSA1"/>
    <property type="match status" value="1"/>
</dbReference>
<dbReference type="AlphaFoldDB" id="A0AAE3ZUN3"/>
<comment type="similarity">
    <text evidence="1">Belongs to the AHA1 family.</text>
</comment>
<keyword evidence="5" id="KW-1185">Reference proteome</keyword>
<feature type="compositionally biased region" description="Basic and acidic residues" evidence="2">
    <location>
        <begin position="214"/>
        <end position="225"/>
    </location>
</feature>
<evidence type="ECO:0000313" key="5">
    <source>
        <dbReference type="Proteomes" id="UP001183629"/>
    </source>
</evidence>
<dbReference type="RefSeq" id="WP_310422023.1">
    <property type="nucleotide sequence ID" value="NZ_JAVDYC010000001.1"/>
</dbReference>
<reference evidence="4 5" key="1">
    <citation type="submission" date="2023-07" db="EMBL/GenBank/DDBJ databases">
        <title>Sequencing the genomes of 1000 actinobacteria strains.</title>
        <authorList>
            <person name="Klenk H.-P."/>
        </authorList>
    </citation>
    <scope>NUCLEOTIDE SEQUENCE [LARGE SCALE GENOMIC DNA]</scope>
    <source>
        <strain evidence="4 5">DSM 44711</strain>
    </source>
</reference>
<dbReference type="InterPro" id="IPR023393">
    <property type="entry name" value="START-like_dom_sf"/>
</dbReference>
<proteinExistence type="inferred from homology"/>
<evidence type="ECO:0000313" key="4">
    <source>
        <dbReference type="EMBL" id="MDR7326403.1"/>
    </source>
</evidence>
<accession>A0AAE3ZUN3</accession>
<gene>
    <name evidence="4" type="ORF">J2S44_006653</name>
</gene>
<feature type="domain" description="Activator of Hsp90 ATPase homologue 1/2-like C-terminal" evidence="3">
    <location>
        <begin position="35"/>
        <end position="140"/>
    </location>
</feature>
<organism evidence="4 5">
    <name type="scientific">Catenuloplanes niger</name>
    <dbReference type="NCBI Taxonomy" id="587534"/>
    <lineage>
        <taxon>Bacteria</taxon>
        <taxon>Bacillati</taxon>
        <taxon>Actinomycetota</taxon>
        <taxon>Actinomycetes</taxon>
        <taxon>Micromonosporales</taxon>
        <taxon>Micromonosporaceae</taxon>
        <taxon>Catenuloplanes</taxon>
    </lineage>
</organism>
<dbReference type="SUPFAM" id="SSF55961">
    <property type="entry name" value="Bet v1-like"/>
    <property type="match status" value="1"/>
</dbReference>